<dbReference type="GO" id="GO:0140359">
    <property type="term" value="F:ABC-type transporter activity"/>
    <property type="evidence" value="ECO:0007669"/>
    <property type="project" value="InterPro"/>
</dbReference>
<dbReference type="InterPro" id="IPR036640">
    <property type="entry name" value="ABC1_TM_sf"/>
</dbReference>
<feature type="transmembrane region" description="Helical" evidence="9">
    <location>
        <begin position="285"/>
        <end position="313"/>
    </location>
</feature>
<comment type="caution">
    <text evidence="12">The sequence shown here is derived from an EMBL/GenBank/DDBJ whole genome shotgun (WGS) entry which is preliminary data.</text>
</comment>
<feature type="domain" description="ABC transporter" evidence="10">
    <location>
        <begin position="368"/>
        <end position="602"/>
    </location>
</feature>
<comment type="subcellular location">
    <subcellularLocation>
        <location evidence="1">Cell membrane</location>
        <topology evidence="1">Multi-pass membrane protein</topology>
    </subcellularLocation>
</comment>
<evidence type="ECO:0000256" key="8">
    <source>
        <dbReference type="ARBA" id="ARBA00023136"/>
    </source>
</evidence>
<keyword evidence="5" id="KW-0547">Nucleotide-binding</keyword>
<dbReference type="GO" id="GO:0005524">
    <property type="term" value="F:ATP binding"/>
    <property type="evidence" value="ECO:0007669"/>
    <property type="project" value="UniProtKB-KW"/>
</dbReference>
<organism evidence="12 13">
    <name type="scientific">Natronorubrum bangense JCM 10635</name>
    <dbReference type="NCBI Taxonomy" id="1227500"/>
    <lineage>
        <taxon>Archaea</taxon>
        <taxon>Methanobacteriati</taxon>
        <taxon>Methanobacteriota</taxon>
        <taxon>Stenosarchaea group</taxon>
        <taxon>Halobacteria</taxon>
        <taxon>Halobacteriales</taxon>
        <taxon>Natrialbaceae</taxon>
        <taxon>Natronorubrum</taxon>
    </lineage>
</organism>
<dbReference type="PANTHER" id="PTHR24221">
    <property type="entry name" value="ATP-BINDING CASSETTE SUB-FAMILY B"/>
    <property type="match status" value="1"/>
</dbReference>
<sequence length="603" mass="66164">MVVRSEHMSTEDLTRREKLRGLYLVATYRPAVTLFLVLFSGIVAVLEGVGVSFIIPIIEIAQSSGETAAQEDGIIGMFLTAFEFAGIPFTLGYIVLTVGAVITVRYLSSFVVAWMRVSLRTNYVRELQSRAFRTALDARVAYFDTEGSDDVLNAIVTQAEYAGKAIRDFIRFFEQVLLIVVYLAVAFYISPLMTIAAGVSIVALTVLIRNVLEGGYDVGEQVADANEGIQRNVQTGTQGIRDVKLLGMTDTLYEQFSTHLDRFTTSSIKLGRNEAAISSAYNLSIALLVFGLIYVSITFADLSLGALAAFLFVMFQVGPRVSSANEYFYKVEGRLPHLVRTQQFIEELEASQDIQGGDRSVPETATPIAFEDVSFAYEDDEPVLQDLSFRVGDGEFVAFVGQSGEGKSTIAALLARLYAPDDGTITANGTPIDEFDTEAWRSRIAFVRQDPYIFNETLLENITVGNPDASHTAVHEACEIAQVTEFLDELPNGYDTELGDDGVRLSGGQRQRVALARALLEDADILVLDEATSDLDATIERRVQDGIESMAQEYTIVAIAHRLSTVRDADRIYALEDGTIAECGEHGQLLEQDGAYAELYAVQ</sequence>
<proteinExistence type="predicted"/>
<evidence type="ECO:0000313" key="12">
    <source>
        <dbReference type="EMBL" id="ELY51082.1"/>
    </source>
</evidence>
<dbReference type="InterPro" id="IPR039421">
    <property type="entry name" value="Type_1_exporter"/>
</dbReference>
<dbReference type="PATRIC" id="fig|1227500.6.peg.890"/>
<dbReference type="InterPro" id="IPR011527">
    <property type="entry name" value="ABC1_TM_dom"/>
</dbReference>
<feature type="domain" description="ABC transmembrane type-1" evidence="11">
    <location>
        <begin position="74"/>
        <end position="333"/>
    </location>
</feature>
<dbReference type="eggNOG" id="arCOG02841">
    <property type="taxonomic scope" value="Archaea"/>
</dbReference>
<dbReference type="PROSITE" id="PS50929">
    <property type="entry name" value="ABC_TM1F"/>
    <property type="match status" value="1"/>
</dbReference>
<keyword evidence="4 9" id="KW-0812">Transmembrane</keyword>
<evidence type="ECO:0000256" key="7">
    <source>
        <dbReference type="ARBA" id="ARBA00022989"/>
    </source>
</evidence>
<dbReference type="EMBL" id="AOHY01000009">
    <property type="protein sequence ID" value="ELY51082.1"/>
    <property type="molecule type" value="Genomic_DNA"/>
</dbReference>
<name>L9WNX9_9EURY</name>
<dbReference type="PROSITE" id="PS00211">
    <property type="entry name" value="ABC_TRANSPORTER_1"/>
    <property type="match status" value="1"/>
</dbReference>
<feature type="transmembrane region" description="Helical" evidence="9">
    <location>
        <begin position="91"/>
        <end position="115"/>
    </location>
</feature>
<dbReference type="FunFam" id="3.40.50.300:FF:000221">
    <property type="entry name" value="Multidrug ABC transporter ATP-binding protein"/>
    <property type="match status" value="1"/>
</dbReference>
<keyword evidence="8 9" id="KW-0472">Membrane</keyword>
<dbReference type="Pfam" id="PF00664">
    <property type="entry name" value="ABC_membrane"/>
    <property type="match status" value="1"/>
</dbReference>
<accession>L9WNX9</accession>
<dbReference type="Proteomes" id="UP000011690">
    <property type="component" value="Unassembled WGS sequence"/>
</dbReference>
<dbReference type="PANTHER" id="PTHR24221:SF646">
    <property type="entry name" value="HAEMOLYSIN SECRETION ATP-BINDING PROTEIN"/>
    <property type="match status" value="1"/>
</dbReference>
<evidence type="ECO:0000313" key="13">
    <source>
        <dbReference type="Proteomes" id="UP000011690"/>
    </source>
</evidence>
<dbReference type="InterPro" id="IPR003593">
    <property type="entry name" value="AAA+_ATPase"/>
</dbReference>
<dbReference type="InterPro" id="IPR003439">
    <property type="entry name" value="ABC_transporter-like_ATP-bd"/>
</dbReference>
<dbReference type="GO" id="GO:0016887">
    <property type="term" value="F:ATP hydrolysis activity"/>
    <property type="evidence" value="ECO:0007669"/>
    <property type="project" value="InterPro"/>
</dbReference>
<dbReference type="Gene3D" id="3.40.50.300">
    <property type="entry name" value="P-loop containing nucleotide triphosphate hydrolases"/>
    <property type="match status" value="1"/>
</dbReference>
<evidence type="ECO:0000256" key="1">
    <source>
        <dbReference type="ARBA" id="ARBA00004651"/>
    </source>
</evidence>
<dbReference type="STRING" id="1227500.C494_04386"/>
<dbReference type="InterPro" id="IPR017871">
    <property type="entry name" value="ABC_transporter-like_CS"/>
</dbReference>
<evidence type="ECO:0000256" key="3">
    <source>
        <dbReference type="ARBA" id="ARBA00022475"/>
    </source>
</evidence>
<dbReference type="SUPFAM" id="SSF52540">
    <property type="entry name" value="P-loop containing nucleoside triphosphate hydrolases"/>
    <property type="match status" value="1"/>
</dbReference>
<feature type="transmembrane region" description="Helical" evidence="9">
    <location>
        <begin position="21"/>
        <end position="46"/>
    </location>
</feature>
<keyword evidence="6" id="KW-0067">ATP-binding</keyword>
<dbReference type="Gene3D" id="1.20.1560.10">
    <property type="entry name" value="ABC transporter type 1, transmembrane domain"/>
    <property type="match status" value="1"/>
</dbReference>
<evidence type="ECO:0000256" key="9">
    <source>
        <dbReference type="SAM" id="Phobius"/>
    </source>
</evidence>
<evidence type="ECO:0000256" key="5">
    <source>
        <dbReference type="ARBA" id="ARBA00022741"/>
    </source>
</evidence>
<keyword evidence="7 9" id="KW-1133">Transmembrane helix</keyword>
<keyword evidence="3" id="KW-1003">Cell membrane</keyword>
<keyword evidence="13" id="KW-1185">Reference proteome</keyword>
<dbReference type="GO" id="GO:0005886">
    <property type="term" value="C:plasma membrane"/>
    <property type="evidence" value="ECO:0007669"/>
    <property type="project" value="UniProtKB-SubCell"/>
</dbReference>
<dbReference type="SMART" id="SM00382">
    <property type="entry name" value="AAA"/>
    <property type="match status" value="1"/>
</dbReference>
<feature type="transmembrane region" description="Helical" evidence="9">
    <location>
        <begin position="176"/>
        <end position="208"/>
    </location>
</feature>
<keyword evidence="2" id="KW-0813">Transport</keyword>
<dbReference type="AlphaFoldDB" id="L9WNX9"/>
<dbReference type="InterPro" id="IPR027417">
    <property type="entry name" value="P-loop_NTPase"/>
</dbReference>
<dbReference type="SUPFAM" id="SSF90123">
    <property type="entry name" value="ABC transporter transmembrane region"/>
    <property type="match status" value="1"/>
</dbReference>
<dbReference type="GO" id="GO:0034040">
    <property type="term" value="F:ATPase-coupled lipid transmembrane transporter activity"/>
    <property type="evidence" value="ECO:0007669"/>
    <property type="project" value="TreeGrafter"/>
</dbReference>
<evidence type="ECO:0000259" key="11">
    <source>
        <dbReference type="PROSITE" id="PS50929"/>
    </source>
</evidence>
<gene>
    <name evidence="12" type="ORF">C494_04386</name>
</gene>
<evidence type="ECO:0000256" key="4">
    <source>
        <dbReference type="ARBA" id="ARBA00022692"/>
    </source>
</evidence>
<reference evidence="12 13" key="1">
    <citation type="journal article" date="2014" name="PLoS Genet.">
        <title>Phylogenetically driven sequencing of extremely halophilic archaea reveals strategies for static and dynamic osmo-response.</title>
        <authorList>
            <person name="Becker E.A."/>
            <person name="Seitzer P.M."/>
            <person name="Tritt A."/>
            <person name="Larsen D."/>
            <person name="Krusor M."/>
            <person name="Yao A.I."/>
            <person name="Wu D."/>
            <person name="Madern D."/>
            <person name="Eisen J.A."/>
            <person name="Darling A.E."/>
            <person name="Facciotti M.T."/>
        </authorList>
    </citation>
    <scope>NUCLEOTIDE SEQUENCE [LARGE SCALE GENOMIC DNA]</scope>
    <source>
        <strain evidence="12 13">JCM 10635</strain>
    </source>
</reference>
<evidence type="ECO:0000256" key="2">
    <source>
        <dbReference type="ARBA" id="ARBA00022448"/>
    </source>
</evidence>
<dbReference type="Pfam" id="PF00005">
    <property type="entry name" value="ABC_tran"/>
    <property type="match status" value="1"/>
</dbReference>
<evidence type="ECO:0000259" key="10">
    <source>
        <dbReference type="PROSITE" id="PS50893"/>
    </source>
</evidence>
<protein>
    <submittedName>
        <fullName evidence="12">ABC transporter</fullName>
    </submittedName>
</protein>
<dbReference type="PROSITE" id="PS50893">
    <property type="entry name" value="ABC_TRANSPORTER_2"/>
    <property type="match status" value="1"/>
</dbReference>
<evidence type="ECO:0000256" key="6">
    <source>
        <dbReference type="ARBA" id="ARBA00022840"/>
    </source>
</evidence>